<accession>A0A9N8H6E6</accession>
<keyword evidence="5" id="KW-0732">Signal</keyword>
<dbReference type="PANTHER" id="PTHR24305:SF166">
    <property type="entry name" value="CYTOCHROME P450 12A4, MITOCHONDRIAL-RELATED"/>
    <property type="match status" value="1"/>
</dbReference>
<dbReference type="SUPFAM" id="SSF48264">
    <property type="entry name" value="Cytochrome P450"/>
    <property type="match status" value="1"/>
</dbReference>
<dbReference type="InterPro" id="IPR036396">
    <property type="entry name" value="Cyt_P450_sf"/>
</dbReference>
<evidence type="ECO:0000256" key="2">
    <source>
        <dbReference type="ARBA" id="ARBA00010617"/>
    </source>
</evidence>
<keyword evidence="3 4" id="KW-0408">Iron</keyword>
<dbReference type="PRINTS" id="PR00463">
    <property type="entry name" value="EP450I"/>
</dbReference>
<dbReference type="OrthoDB" id="1470350at2759"/>
<dbReference type="GO" id="GO:0005506">
    <property type="term" value="F:iron ion binding"/>
    <property type="evidence" value="ECO:0007669"/>
    <property type="project" value="InterPro"/>
</dbReference>
<dbReference type="Proteomes" id="UP001153069">
    <property type="component" value="Unassembled WGS sequence"/>
</dbReference>
<sequence length="493" mass="56874">MLLLLISLFFVAPLVAVVALLWSEGIMLPFEKKKAEYPPFMPSIKYPNQIAGWIETIVALIGTRAPFVVYEGMKKLPQGYPWIVTGKFPNKSPSGCGYAVADVHIAKEILTSPHSRKSVMYDGVDFLTCGFQNIFTANGHRWRHARKFVAPAFSSNHIKRMNRICAEHLEHFINTTLDKYAEEGKAFDVSEEMVTLTLAIISEAAFEYPMSRKEMREFTHNLEVAAKTFVIMNPLHQKFPWLFPAVWRARHAAKNLQALAYRMMDNYRAVHKDKKEHEFRDDTIISRIVNNPNYTCDDERAADIAIFMAAGHDTTAYSISWSLIEIFRTRPAELTEFRNKIAEMPDRDDWRRVTELQYMIKEAMRVYPALAMGTVRDVGVEITYQHGKEKVVLPKDSIYFINLFPMFRNPEYYDDPDEYRPSRWANPKTEEAHIPFSIGSRNCIGQTLANAELSTVLSVLCARYDFELVQEGYPEFFSTLTPCKYMMKPTKLF</sequence>
<dbReference type="EMBL" id="CAICTM010000097">
    <property type="protein sequence ID" value="CAB9501025.1"/>
    <property type="molecule type" value="Genomic_DNA"/>
</dbReference>
<evidence type="ECO:0000313" key="7">
    <source>
        <dbReference type="Proteomes" id="UP001153069"/>
    </source>
</evidence>
<feature type="binding site" description="axial binding residue" evidence="3">
    <location>
        <position position="443"/>
    </location>
    <ligand>
        <name>heme</name>
        <dbReference type="ChEBI" id="CHEBI:30413"/>
    </ligand>
    <ligandPart>
        <name>Fe</name>
        <dbReference type="ChEBI" id="CHEBI:18248"/>
    </ligandPart>
</feature>
<evidence type="ECO:0000256" key="1">
    <source>
        <dbReference type="ARBA" id="ARBA00001971"/>
    </source>
</evidence>
<dbReference type="CDD" id="cd00302">
    <property type="entry name" value="cytochrome_P450"/>
    <property type="match status" value="1"/>
</dbReference>
<evidence type="ECO:0000256" key="3">
    <source>
        <dbReference type="PIRSR" id="PIRSR602401-1"/>
    </source>
</evidence>
<dbReference type="InterPro" id="IPR050121">
    <property type="entry name" value="Cytochrome_P450_monoxygenase"/>
</dbReference>
<dbReference type="Gene3D" id="1.10.630.10">
    <property type="entry name" value="Cytochrome P450"/>
    <property type="match status" value="1"/>
</dbReference>
<dbReference type="Pfam" id="PF00067">
    <property type="entry name" value="p450"/>
    <property type="match status" value="1"/>
</dbReference>
<name>A0A9N8H6E6_9STRA</name>
<comment type="caution">
    <text evidence="6">The sequence shown here is derived from an EMBL/GenBank/DDBJ whole genome shotgun (WGS) entry which is preliminary data.</text>
</comment>
<keyword evidence="3 4" id="KW-0349">Heme</keyword>
<reference evidence="6" key="1">
    <citation type="submission" date="2020-06" db="EMBL/GenBank/DDBJ databases">
        <authorList>
            <consortium name="Plant Systems Biology data submission"/>
        </authorList>
    </citation>
    <scope>NUCLEOTIDE SEQUENCE</scope>
    <source>
        <strain evidence="6">D6</strain>
    </source>
</reference>
<protein>
    <submittedName>
        <fullName evidence="6">Leukotriene-B(4) omega-hydroxylase 2</fullName>
    </submittedName>
</protein>
<dbReference type="GO" id="GO:0004497">
    <property type="term" value="F:monooxygenase activity"/>
    <property type="evidence" value="ECO:0007669"/>
    <property type="project" value="UniProtKB-KW"/>
</dbReference>
<dbReference type="InterPro" id="IPR001128">
    <property type="entry name" value="Cyt_P450"/>
</dbReference>
<evidence type="ECO:0000256" key="5">
    <source>
        <dbReference type="SAM" id="SignalP"/>
    </source>
</evidence>
<dbReference type="InterPro" id="IPR017972">
    <property type="entry name" value="Cyt_P450_CS"/>
</dbReference>
<evidence type="ECO:0000313" key="6">
    <source>
        <dbReference type="EMBL" id="CAB9501025.1"/>
    </source>
</evidence>
<keyword evidence="3 4" id="KW-0479">Metal-binding</keyword>
<dbReference type="AlphaFoldDB" id="A0A9N8H6E6"/>
<comment type="cofactor">
    <cofactor evidence="1 3">
        <name>heme</name>
        <dbReference type="ChEBI" id="CHEBI:30413"/>
    </cofactor>
</comment>
<gene>
    <name evidence="6" type="ORF">SEMRO_98_G050340.1</name>
</gene>
<keyword evidence="4" id="KW-0503">Monooxygenase</keyword>
<proteinExistence type="inferred from homology"/>
<dbReference type="GO" id="GO:0016705">
    <property type="term" value="F:oxidoreductase activity, acting on paired donors, with incorporation or reduction of molecular oxygen"/>
    <property type="evidence" value="ECO:0007669"/>
    <property type="project" value="InterPro"/>
</dbReference>
<organism evidence="6 7">
    <name type="scientific">Seminavis robusta</name>
    <dbReference type="NCBI Taxonomy" id="568900"/>
    <lineage>
        <taxon>Eukaryota</taxon>
        <taxon>Sar</taxon>
        <taxon>Stramenopiles</taxon>
        <taxon>Ochrophyta</taxon>
        <taxon>Bacillariophyta</taxon>
        <taxon>Bacillariophyceae</taxon>
        <taxon>Bacillariophycidae</taxon>
        <taxon>Naviculales</taxon>
        <taxon>Naviculaceae</taxon>
        <taxon>Seminavis</taxon>
    </lineage>
</organism>
<dbReference type="PRINTS" id="PR00385">
    <property type="entry name" value="P450"/>
</dbReference>
<dbReference type="InterPro" id="IPR002401">
    <property type="entry name" value="Cyt_P450_E_grp-I"/>
</dbReference>
<evidence type="ECO:0000256" key="4">
    <source>
        <dbReference type="RuleBase" id="RU000461"/>
    </source>
</evidence>
<comment type="similarity">
    <text evidence="2 4">Belongs to the cytochrome P450 family.</text>
</comment>
<feature type="signal peptide" evidence="5">
    <location>
        <begin position="1"/>
        <end position="16"/>
    </location>
</feature>
<feature type="chain" id="PRO_5040159279" evidence="5">
    <location>
        <begin position="17"/>
        <end position="493"/>
    </location>
</feature>
<keyword evidence="7" id="KW-1185">Reference proteome</keyword>
<dbReference type="PROSITE" id="PS00086">
    <property type="entry name" value="CYTOCHROME_P450"/>
    <property type="match status" value="1"/>
</dbReference>
<dbReference type="PANTHER" id="PTHR24305">
    <property type="entry name" value="CYTOCHROME P450"/>
    <property type="match status" value="1"/>
</dbReference>
<keyword evidence="4" id="KW-0560">Oxidoreductase</keyword>
<dbReference type="GO" id="GO:0020037">
    <property type="term" value="F:heme binding"/>
    <property type="evidence" value="ECO:0007669"/>
    <property type="project" value="InterPro"/>
</dbReference>